<comment type="caution">
    <text evidence="2">The sequence shown here is derived from an EMBL/GenBank/DDBJ whole genome shotgun (WGS) entry which is preliminary data.</text>
</comment>
<keyword evidence="3" id="KW-1185">Reference proteome</keyword>
<dbReference type="Pfam" id="PF13843">
    <property type="entry name" value="DDE_Tnp_1_7"/>
    <property type="match status" value="2"/>
</dbReference>
<dbReference type="PANTHER" id="PTHR46599">
    <property type="entry name" value="PIGGYBAC TRANSPOSABLE ELEMENT-DERIVED PROTEIN 4"/>
    <property type="match status" value="1"/>
</dbReference>
<feature type="domain" description="PiggyBac transposable element-derived protein" evidence="1">
    <location>
        <begin position="21"/>
        <end position="168"/>
    </location>
</feature>
<dbReference type="AlphaFoldDB" id="A0A8K0CG94"/>
<dbReference type="EMBL" id="VTPC01090141">
    <property type="protein sequence ID" value="KAF2884717.1"/>
    <property type="molecule type" value="Genomic_DNA"/>
</dbReference>
<evidence type="ECO:0000259" key="1">
    <source>
        <dbReference type="Pfam" id="PF13843"/>
    </source>
</evidence>
<sequence length="312" mass="35727">MKVGTYRGGDPGAFQGTCIHTSIQNAISRDRFKIISSKLYFASPTKPLGCAKTYIDDVIQCLKGTFQKCRHNSNFQSIDESMTKFKGRLSLERYMLSNPVKREIKLWLISDSFTGYTHDLNIYMGRETERLDATLGERVVNELISTAKEKDITFSFDRFFTSTALLQNIDYAPCSKDGPLFVKWQDTKEVLMLSNCHNVNVVYVNKTLKNGSKSSIPCPEMIPSYGEIMGGVDFADQMMELYELDRKSNKLWKKVSYCLFMVAVVNAKIIYKEKTKKKISFQQFLLPSGERNDSRREKNSICAAFIEERKTI</sequence>
<dbReference type="OrthoDB" id="6720297at2759"/>
<proteinExistence type="predicted"/>
<dbReference type="Proteomes" id="UP000801492">
    <property type="component" value="Unassembled WGS sequence"/>
</dbReference>
<dbReference type="PANTHER" id="PTHR46599:SF3">
    <property type="entry name" value="PIGGYBAC TRANSPOSABLE ELEMENT-DERIVED PROTEIN 4"/>
    <property type="match status" value="1"/>
</dbReference>
<protein>
    <recommendedName>
        <fullName evidence="1">PiggyBac transposable element-derived protein domain-containing protein</fullName>
    </recommendedName>
</protein>
<name>A0A8K0CG94_IGNLU</name>
<organism evidence="2 3">
    <name type="scientific">Ignelater luminosus</name>
    <name type="common">Cucubano</name>
    <name type="synonym">Pyrophorus luminosus</name>
    <dbReference type="NCBI Taxonomy" id="2038154"/>
    <lineage>
        <taxon>Eukaryota</taxon>
        <taxon>Metazoa</taxon>
        <taxon>Ecdysozoa</taxon>
        <taxon>Arthropoda</taxon>
        <taxon>Hexapoda</taxon>
        <taxon>Insecta</taxon>
        <taxon>Pterygota</taxon>
        <taxon>Neoptera</taxon>
        <taxon>Endopterygota</taxon>
        <taxon>Coleoptera</taxon>
        <taxon>Polyphaga</taxon>
        <taxon>Elateriformia</taxon>
        <taxon>Elateroidea</taxon>
        <taxon>Elateridae</taxon>
        <taxon>Agrypninae</taxon>
        <taxon>Pyrophorini</taxon>
        <taxon>Ignelater</taxon>
    </lineage>
</organism>
<dbReference type="InterPro" id="IPR029526">
    <property type="entry name" value="PGBD"/>
</dbReference>
<accession>A0A8K0CG94</accession>
<evidence type="ECO:0000313" key="3">
    <source>
        <dbReference type="Proteomes" id="UP000801492"/>
    </source>
</evidence>
<evidence type="ECO:0000313" key="2">
    <source>
        <dbReference type="EMBL" id="KAF2884717.1"/>
    </source>
</evidence>
<reference evidence="2" key="1">
    <citation type="submission" date="2019-08" db="EMBL/GenBank/DDBJ databases">
        <title>The genome of the North American firefly Photinus pyralis.</title>
        <authorList>
            <consortium name="Photinus pyralis genome working group"/>
            <person name="Fallon T.R."/>
            <person name="Sander Lower S.E."/>
            <person name="Weng J.-K."/>
        </authorList>
    </citation>
    <scope>NUCLEOTIDE SEQUENCE</scope>
    <source>
        <strain evidence="2">TRF0915ILg1</strain>
        <tissue evidence="2">Whole body</tissue>
    </source>
</reference>
<gene>
    <name evidence="2" type="ORF">ILUMI_21443</name>
</gene>
<feature type="domain" description="PiggyBac transposable element-derived protein" evidence="1">
    <location>
        <begin position="181"/>
        <end position="267"/>
    </location>
</feature>